<dbReference type="Proteomes" id="UP000887116">
    <property type="component" value="Unassembled WGS sequence"/>
</dbReference>
<name>A0A8X6GVX4_TRICU</name>
<sequence length="82" mass="9396">MHMPSLDDTCRVICMEQTTRHCVPRATTCVNPFRSSSFSRSPIFLFSTTTAAQHTAQYLMRASFFDIGGTKQAIKDDKWNFR</sequence>
<keyword evidence="2" id="KW-1185">Reference proteome</keyword>
<proteinExistence type="predicted"/>
<accession>A0A8X6GVX4</accession>
<protein>
    <submittedName>
        <fullName evidence="1">Uncharacterized protein</fullName>
    </submittedName>
</protein>
<reference evidence="1" key="1">
    <citation type="submission" date="2020-07" db="EMBL/GenBank/DDBJ databases">
        <title>Multicomponent nature underlies the extraordinary mechanical properties of spider dragline silk.</title>
        <authorList>
            <person name="Kono N."/>
            <person name="Nakamura H."/>
            <person name="Mori M."/>
            <person name="Yoshida Y."/>
            <person name="Ohtoshi R."/>
            <person name="Malay A.D."/>
            <person name="Moran D.A.P."/>
            <person name="Tomita M."/>
            <person name="Numata K."/>
            <person name="Arakawa K."/>
        </authorList>
    </citation>
    <scope>NUCLEOTIDE SEQUENCE</scope>
</reference>
<dbReference type="EMBL" id="BMAO01016640">
    <property type="protein sequence ID" value="GFR10085.1"/>
    <property type="molecule type" value="Genomic_DNA"/>
</dbReference>
<dbReference type="AlphaFoldDB" id="A0A8X6GVX4"/>
<evidence type="ECO:0000313" key="1">
    <source>
        <dbReference type="EMBL" id="GFR10085.1"/>
    </source>
</evidence>
<comment type="caution">
    <text evidence="1">The sequence shown here is derived from an EMBL/GenBank/DDBJ whole genome shotgun (WGS) entry which is preliminary data.</text>
</comment>
<gene>
    <name evidence="1" type="ORF">TNCT_578051</name>
</gene>
<organism evidence="1 2">
    <name type="scientific">Trichonephila clavata</name>
    <name type="common">Joro spider</name>
    <name type="synonym">Nephila clavata</name>
    <dbReference type="NCBI Taxonomy" id="2740835"/>
    <lineage>
        <taxon>Eukaryota</taxon>
        <taxon>Metazoa</taxon>
        <taxon>Ecdysozoa</taxon>
        <taxon>Arthropoda</taxon>
        <taxon>Chelicerata</taxon>
        <taxon>Arachnida</taxon>
        <taxon>Araneae</taxon>
        <taxon>Araneomorphae</taxon>
        <taxon>Entelegynae</taxon>
        <taxon>Araneoidea</taxon>
        <taxon>Nephilidae</taxon>
        <taxon>Trichonephila</taxon>
    </lineage>
</organism>
<evidence type="ECO:0000313" key="2">
    <source>
        <dbReference type="Proteomes" id="UP000887116"/>
    </source>
</evidence>